<comment type="pathway">
    <text evidence="4">Amino-acid biosynthesis; L-methionine biosynthesis via salvage pathway; S-methyl-5-thio-alpha-D-ribose 1-phosphate from S-methyl-5'-thioadenosine (phosphorylase route): step 1/1.</text>
</comment>
<protein>
    <recommendedName>
        <fullName evidence="4">S-methyl-5'-thioadenosine phosphorylase</fullName>
        <ecNumber evidence="4">2.4.2.28</ecNumber>
    </recommendedName>
    <alternativeName>
        <fullName evidence="4">5'-methylthioadenosine phosphorylase</fullName>
        <shortName evidence="4">MTA phosphorylase</shortName>
        <shortName evidence="4">MTAP</shortName>
        <shortName evidence="4">MTAPase</shortName>
    </alternativeName>
</protein>
<feature type="site" description="Important for substrate specificity" evidence="4">
    <location>
        <position position="284"/>
    </location>
</feature>
<accession>A0ABN7AAG6</accession>
<dbReference type="SUPFAM" id="SSF53167">
    <property type="entry name" value="Purine and uridine phosphorylases"/>
    <property type="match status" value="1"/>
</dbReference>
<dbReference type="Pfam" id="PF01048">
    <property type="entry name" value="PNP_UDP_1"/>
    <property type="match status" value="1"/>
</dbReference>
<feature type="binding site" evidence="4">
    <location>
        <begin position="113"/>
        <end position="114"/>
    </location>
    <ligand>
        <name>phosphate</name>
        <dbReference type="ChEBI" id="CHEBI:43474"/>
    </ligand>
</feature>
<evidence type="ECO:0000313" key="6">
    <source>
        <dbReference type="EMBL" id="BES88217.1"/>
    </source>
</evidence>
<feature type="domain" description="Nucleoside phosphorylase" evidence="5">
    <location>
        <begin position="64"/>
        <end position="306"/>
    </location>
</feature>
<dbReference type="InterPro" id="IPR000845">
    <property type="entry name" value="Nucleoside_phosphorylase_d"/>
</dbReference>
<comment type="caution">
    <text evidence="4">Lacks conserved residue(s) required for the propagation of feature annotation.</text>
</comment>
<keyword evidence="1 4" id="KW-0328">Glycosyltransferase</keyword>
<keyword evidence="7" id="KW-1185">Reference proteome</keyword>
<dbReference type="NCBIfam" id="TIGR01694">
    <property type="entry name" value="MTAP"/>
    <property type="match status" value="1"/>
</dbReference>
<comment type="function">
    <text evidence="4">Catalyzes the reversible phosphorylation of S-methyl-5'-thioadenosine (MTA) to adenine and 5-methylthioribose-1-phosphate. Involved in the breakdown of MTA, a major by-product of polyamine biosynthesis. Responsible for the first step in the methionine salvage pathway after MTA has been generated from S-adenosylmethionine. Has broad substrate specificity with 6-aminopurine nucleosides as preferred substrates.</text>
</comment>
<evidence type="ECO:0000259" key="5">
    <source>
        <dbReference type="Pfam" id="PF01048"/>
    </source>
</evidence>
<dbReference type="Proteomes" id="UP001307889">
    <property type="component" value="Chromosome 1"/>
</dbReference>
<evidence type="ECO:0000256" key="4">
    <source>
        <dbReference type="HAMAP-Rule" id="MF_03155"/>
    </source>
</evidence>
<keyword evidence="2 4" id="KW-0808">Transferase</keyword>
<feature type="binding site" evidence="4">
    <location>
        <position position="71"/>
    </location>
    <ligand>
        <name>phosphate</name>
        <dbReference type="ChEBI" id="CHEBI:43474"/>
    </ligand>
</feature>
<comment type="subcellular location">
    <subcellularLocation>
        <location evidence="4">Cytoplasm</location>
    </subcellularLocation>
    <subcellularLocation>
        <location evidence="4">Nucleus</location>
    </subcellularLocation>
</comment>
<dbReference type="HAMAP" id="MF_01963">
    <property type="entry name" value="MTAP"/>
    <property type="match status" value="1"/>
</dbReference>
<feature type="binding site" evidence="4">
    <location>
        <begin position="273"/>
        <end position="275"/>
    </location>
    <ligand>
        <name>substrate</name>
    </ligand>
</feature>
<evidence type="ECO:0000313" key="7">
    <source>
        <dbReference type="Proteomes" id="UP001307889"/>
    </source>
</evidence>
<organism evidence="6 7">
    <name type="scientific">Nesidiocoris tenuis</name>
    <dbReference type="NCBI Taxonomy" id="355587"/>
    <lineage>
        <taxon>Eukaryota</taxon>
        <taxon>Metazoa</taxon>
        <taxon>Ecdysozoa</taxon>
        <taxon>Arthropoda</taxon>
        <taxon>Hexapoda</taxon>
        <taxon>Insecta</taxon>
        <taxon>Pterygota</taxon>
        <taxon>Neoptera</taxon>
        <taxon>Paraneoptera</taxon>
        <taxon>Hemiptera</taxon>
        <taxon>Heteroptera</taxon>
        <taxon>Panheteroptera</taxon>
        <taxon>Cimicomorpha</taxon>
        <taxon>Miridae</taxon>
        <taxon>Dicyphina</taxon>
        <taxon>Nesidiocoris</taxon>
    </lineage>
</organism>
<comment type="catalytic activity">
    <reaction evidence="4">
        <text>S-methyl-5'-thioadenosine + phosphate = 5-(methylsulfanyl)-alpha-D-ribose 1-phosphate + adenine</text>
        <dbReference type="Rhea" id="RHEA:11852"/>
        <dbReference type="ChEBI" id="CHEBI:16708"/>
        <dbReference type="ChEBI" id="CHEBI:17509"/>
        <dbReference type="ChEBI" id="CHEBI:43474"/>
        <dbReference type="ChEBI" id="CHEBI:58533"/>
        <dbReference type="EC" id="2.4.2.28"/>
    </reaction>
</comment>
<comment type="similarity">
    <text evidence="4">Belongs to the PNP/MTAP phosphorylase family. MTAP subfamily.</text>
</comment>
<feature type="binding site" evidence="4">
    <location>
        <position position="249"/>
    </location>
    <ligand>
        <name>substrate</name>
    </ligand>
</feature>
<dbReference type="InterPro" id="IPR010044">
    <property type="entry name" value="MTAP"/>
</dbReference>
<evidence type="ECO:0000256" key="2">
    <source>
        <dbReference type="ARBA" id="ARBA00022679"/>
    </source>
</evidence>
<reference evidence="6 7" key="1">
    <citation type="submission" date="2023-09" db="EMBL/GenBank/DDBJ databases">
        <title>Nesidiocoris tenuis whole genome shotgun sequence.</title>
        <authorList>
            <person name="Shibata T."/>
            <person name="Shimoda M."/>
            <person name="Kobayashi T."/>
            <person name="Uehara T."/>
        </authorList>
    </citation>
    <scope>NUCLEOTIDE SEQUENCE [LARGE SCALE GENOMIC DNA]</scope>
    <source>
        <strain evidence="6 7">Japan</strain>
    </source>
</reference>
<dbReference type="Gene3D" id="3.40.50.1580">
    <property type="entry name" value="Nucleoside phosphorylase domain"/>
    <property type="match status" value="1"/>
</dbReference>
<dbReference type="InterPro" id="IPR035994">
    <property type="entry name" value="Nucleoside_phosphorylase_sf"/>
</dbReference>
<keyword evidence="4" id="KW-0539">Nucleus</keyword>
<name>A0ABN7AAG6_9HEMI</name>
<dbReference type="CDD" id="cd09010">
    <property type="entry name" value="MTAP_SsMTAPII_like_MTIP"/>
    <property type="match status" value="1"/>
</dbReference>
<keyword evidence="3 4" id="KW-0660">Purine salvage</keyword>
<dbReference type="PANTHER" id="PTHR42679:SF2">
    <property type="entry name" value="S-METHYL-5'-THIOADENOSINE PHOSPHORYLASE"/>
    <property type="match status" value="1"/>
</dbReference>
<feature type="site" description="Important for substrate specificity" evidence="4">
    <location>
        <position position="231"/>
    </location>
</feature>
<keyword evidence="4" id="KW-0963">Cytoplasm</keyword>
<proteinExistence type="inferred from homology"/>
<evidence type="ECO:0000256" key="3">
    <source>
        <dbReference type="ARBA" id="ARBA00022726"/>
    </source>
</evidence>
<feature type="binding site" evidence="4">
    <location>
        <position position="250"/>
    </location>
    <ligand>
        <name>phosphate</name>
        <dbReference type="ChEBI" id="CHEBI:43474"/>
    </ligand>
</feature>
<dbReference type="EC" id="2.4.2.28" evidence="4"/>
<dbReference type="EMBL" id="AP028909">
    <property type="protein sequence ID" value="BES88217.1"/>
    <property type="molecule type" value="Genomic_DNA"/>
</dbReference>
<dbReference type="PANTHER" id="PTHR42679">
    <property type="entry name" value="S-METHYL-5'-THIOADENOSINE PHOSPHORYLASE"/>
    <property type="match status" value="1"/>
</dbReference>
<evidence type="ECO:0000256" key="1">
    <source>
        <dbReference type="ARBA" id="ARBA00022676"/>
    </source>
</evidence>
<keyword evidence="6" id="KW-0675">Receptor</keyword>
<comment type="subunit">
    <text evidence="4">Homotrimer.</text>
</comment>
<sequence>MDGNKRLLHGIVVKFLKIKLSKAATSTAIGKNLPCLPHHQLSNSQRRLNSTVKNTCLSAMPKVKIGIIGGSGLNNPELLKNGVEKTVDTQFGQPSDVLIEGQIQGVDVVLLARHGRHHTINPTNVNYRANIWALKTLGCTHVIVSAAVGSLKEEIKPGQFVVPDSFIDRTTKRIQTFYDGSPNGLPGVCHIPMEPAFCPTTRKILLETAQELGLTVHPKGNLVVIEGPRFSSKAESNMYRSIGGSIIGMTLVPEVVLAKEAGLCYACVAMATDYDCWFDHVVDVPSVLATFKQNVDNIIKLFVNVIPRIAEQDWTDILANNELTVKNGIQSEQVKK</sequence>
<gene>
    <name evidence="6" type="ORF">NTJ_01023</name>
</gene>